<reference evidence="1" key="1">
    <citation type="submission" date="2021-01" db="EMBL/GenBank/DDBJ databases">
        <authorList>
            <person name="Sun Q."/>
        </authorList>
    </citation>
    <scope>NUCLEOTIDE SEQUENCE</scope>
    <source>
        <strain evidence="1">YIM B02566</strain>
    </source>
</reference>
<sequence>MTIAKVLSFLRKGEPDSEVADPVISFICAPEDKGVIAEPVPAKASLPDWFRRLPAIDGASVSATNNGLTVKRCMPFLDAMTLGFILPLAATTRLEIRDGGKTVEAGWEFDKVMVSNHGSHQIAGHPMADRPPMKFHNYWTIMTPPGWSCLFVAPLNRPVLPVEIIAGVVDTDNYHALINFPFLATGDDGVHILEKGTPLVQVIPFKRADAALTPSLTPRAEDHEESATRERIRRNTLASEGWYRKFARARR</sequence>
<gene>
    <name evidence="1" type="ORF">JHL16_28290</name>
</gene>
<evidence type="ECO:0000313" key="1">
    <source>
        <dbReference type="EMBL" id="MBK1870296.1"/>
    </source>
</evidence>
<name>A0ACC5RC79_9HYPH</name>
<dbReference type="EMBL" id="JAENHL010000008">
    <property type="protein sequence ID" value="MBK1870296.1"/>
    <property type="molecule type" value="Genomic_DNA"/>
</dbReference>
<evidence type="ECO:0000313" key="2">
    <source>
        <dbReference type="Proteomes" id="UP000616151"/>
    </source>
</evidence>
<dbReference type="Proteomes" id="UP000616151">
    <property type="component" value="Unassembled WGS sequence"/>
</dbReference>
<keyword evidence="2" id="KW-1185">Reference proteome</keyword>
<proteinExistence type="predicted"/>
<organism evidence="1 2">
    <name type="scientific">Taklimakanibacter albus</name>
    <dbReference type="NCBI Taxonomy" id="2800327"/>
    <lineage>
        <taxon>Bacteria</taxon>
        <taxon>Pseudomonadati</taxon>
        <taxon>Pseudomonadota</taxon>
        <taxon>Alphaproteobacteria</taxon>
        <taxon>Hyphomicrobiales</taxon>
        <taxon>Aestuariivirgaceae</taxon>
        <taxon>Taklimakanibacter</taxon>
    </lineage>
</organism>
<comment type="caution">
    <text evidence="1">The sequence shown here is derived from an EMBL/GenBank/DDBJ whole genome shotgun (WGS) entry which is preliminary data.</text>
</comment>
<protein>
    <submittedName>
        <fullName evidence="1">Uncharacterized protein</fullName>
    </submittedName>
</protein>
<accession>A0ACC5RC79</accession>